<dbReference type="Proteomes" id="UP000423257">
    <property type="component" value="Unassembled WGS sequence"/>
</dbReference>
<comment type="caution">
    <text evidence="1">The sequence shown here is derived from an EMBL/GenBank/DDBJ whole genome shotgun (WGS) entry which is preliminary data.</text>
</comment>
<evidence type="ECO:0000313" key="2">
    <source>
        <dbReference type="Proteomes" id="UP000423257"/>
    </source>
</evidence>
<gene>
    <name evidence="1" type="ORF">F7R03_31000</name>
</gene>
<dbReference type="AlphaFoldDB" id="A0A6H9RWU7"/>
<reference evidence="1 2" key="1">
    <citation type="submission" date="2019-09" db="EMBL/GenBank/DDBJ databases">
        <title>Draft genome sequences of 48 bacterial type strains from the CCUG.</title>
        <authorList>
            <person name="Tunovic T."/>
            <person name="Pineiro-Iglesias B."/>
            <person name="Unosson C."/>
            <person name="Inganas E."/>
            <person name="Ohlen M."/>
            <person name="Cardew S."/>
            <person name="Jensie-Markopoulos S."/>
            <person name="Salva-Serra F."/>
            <person name="Jaen-Luchoro D."/>
            <person name="Karlsson R."/>
            <person name="Svensson-Stadler L."/>
            <person name="Chun J."/>
            <person name="Moore E."/>
        </authorList>
    </citation>
    <scope>NUCLEOTIDE SEQUENCE [LARGE SCALE GENOMIC DNA]</scope>
    <source>
        <strain evidence="1 2">CCUG 51524</strain>
    </source>
</reference>
<feature type="non-terminal residue" evidence="1">
    <location>
        <position position="1"/>
    </location>
</feature>
<accession>A0A6H9RWU7</accession>
<feature type="non-terminal residue" evidence="1">
    <location>
        <position position="157"/>
    </location>
</feature>
<dbReference type="EMBL" id="VZPQ01000570">
    <property type="protein sequence ID" value="KAB0543494.1"/>
    <property type="molecule type" value="Genomic_DNA"/>
</dbReference>
<protein>
    <submittedName>
        <fullName evidence="1">Uncharacterized protein</fullName>
    </submittedName>
</protein>
<evidence type="ECO:0000313" key="1">
    <source>
        <dbReference type="EMBL" id="KAB0543494.1"/>
    </source>
</evidence>
<proteinExistence type="predicted"/>
<dbReference type="RefSeq" id="WP_151152976.1">
    <property type="nucleotide sequence ID" value="NZ_VZPQ01000570.1"/>
</dbReference>
<name>A0A6H9RWU7_9PSED</name>
<organism evidence="1 2">
    <name type="scientific">Pseudomonas palleroniana</name>
    <dbReference type="NCBI Taxonomy" id="191390"/>
    <lineage>
        <taxon>Bacteria</taxon>
        <taxon>Pseudomonadati</taxon>
        <taxon>Pseudomonadota</taxon>
        <taxon>Gammaproteobacteria</taxon>
        <taxon>Pseudomonadales</taxon>
        <taxon>Pseudomonadaceae</taxon>
        <taxon>Pseudomonas</taxon>
    </lineage>
</organism>
<sequence length="157" mass="16316">RGHAQIDSGSIGRIDLRYGNVASAQSSGETRAYDSFRATRSQPTGGLTLMPGDATFDLVTSGDLVVTDVADPGRAPMMSVSPFKNGVTNGSGESWFTLWTANTAIDLWSSGGNLTPVTGATPTDLALLYPSILRAVAASGSLYYGQSSIWDGTGYNG</sequence>